<evidence type="ECO:0000256" key="5">
    <source>
        <dbReference type="SAM" id="Phobius"/>
    </source>
</evidence>
<evidence type="ECO:0000256" key="1">
    <source>
        <dbReference type="ARBA" id="ARBA00004141"/>
    </source>
</evidence>
<evidence type="ECO:0000256" key="3">
    <source>
        <dbReference type="ARBA" id="ARBA00022989"/>
    </source>
</evidence>
<dbReference type="SUPFAM" id="SSF103473">
    <property type="entry name" value="MFS general substrate transporter"/>
    <property type="match status" value="2"/>
</dbReference>
<name>A0A2T0VXK5_9RHOB</name>
<dbReference type="PANTHER" id="PTHR42718:SF39">
    <property type="entry name" value="ACTINORHODIN TRANSPORTER-RELATED"/>
    <property type="match status" value="1"/>
</dbReference>
<gene>
    <name evidence="7" type="ORF">CLV80_10758</name>
</gene>
<feature type="transmembrane region" description="Helical" evidence="5">
    <location>
        <begin position="451"/>
        <end position="470"/>
    </location>
</feature>
<evidence type="ECO:0000313" key="7">
    <source>
        <dbReference type="EMBL" id="PRY76881.1"/>
    </source>
</evidence>
<feature type="transmembrane region" description="Helical" evidence="5">
    <location>
        <begin position="83"/>
        <end position="105"/>
    </location>
</feature>
<feature type="transmembrane region" description="Helical" evidence="5">
    <location>
        <begin position="313"/>
        <end position="330"/>
    </location>
</feature>
<evidence type="ECO:0000256" key="2">
    <source>
        <dbReference type="ARBA" id="ARBA00022692"/>
    </source>
</evidence>
<protein>
    <submittedName>
        <fullName evidence="7">EmrB/QacA subfamily drug resistance transporter</fullName>
    </submittedName>
</protein>
<evidence type="ECO:0000259" key="6">
    <source>
        <dbReference type="PROSITE" id="PS50850"/>
    </source>
</evidence>
<feature type="transmembrane region" description="Helical" evidence="5">
    <location>
        <begin position="12"/>
        <end position="34"/>
    </location>
</feature>
<reference evidence="7 8" key="1">
    <citation type="submission" date="2018-03" db="EMBL/GenBank/DDBJ databases">
        <title>Genomic Encyclopedia of Archaeal and Bacterial Type Strains, Phase II (KMG-II): from individual species to whole genera.</title>
        <authorList>
            <person name="Goeker M."/>
        </authorList>
    </citation>
    <scope>NUCLEOTIDE SEQUENCE [LARGE SCALE GENOMIC DNA]</scope>
    <source>
        <strain evidence="7 8">DSM 101533</strain>
    </source>
</reference>
<dbReference type="Gene3D" id="1.20.1250.20">
    <property type="entry name" value="MFS general substrate transporter like domains"/>
    <property type="match status" value="1"/>
</dbReference>
<feature type="domain" description="Major facilitator superfamily (MFS) profile" evidence="6">
    <location>
        <begin position="16"/>
        <end position="478"/>
    </location>
</feature>
<organism evidence="7 8">
    <name type="scientific">Yoonia maritima</name>
    <dbReference type="NCBI Taxonomy" id="1435347"/>
    <lineage>
        <taxon>Bacteria</taxon>
        <taxon>Pseudomonadati</taxon>
        <taxon>Pseudomonadota</taxon>
        <taxon>Alphaproteobacteria</taxon>
        <taxon>Rhodobacterales</taxon>
        <taxon>Paracoccaceae</taxon>
        <taxon>Yoonia</taxon>
    </lineage>
</organism>
<feature type="transmembrane region" description="Helical" evidence="5">
    <location>
        <begin position="372"/>
        <end position="391"/>
    </location>
</feature>
<dbReference type="PROSITE" id="PS50850">
    <property type="entry name" value="MFS"/>
    <property type="match status" value="1"/>
</dbReference>
<dbReference type="Gene3D" id="1.20.1720.10">
    <property type="entry name" value="Multidrug resistance protein D"/>
    <property type="match status" value="1"/>
</dbReference>
<feature type="transmembrane region" description="Helical" evidence="5">
    <location>
        <begin position="175"/>
        <end position="195"/>
    </location>
</feature>
<sequence>MTAPDEPALLPGRWVAMAALLMANFINLLDVSIVNVALPSMQHAFDATDSQIEWVVAVYILTFALLLLPMGRLGDVVGRRRMFLSGVCVFTVGSTLCGMAPSIGTLVGARVIQGIGGAMMIPQTMAIVPALFPPRERGLAFALFGLSAGLASVAGPLIGGMLIAVDLWGLDWRPIFLVNIPVGIVAVVATLRFVPSLEGNKALRLDFIGIGIAAVALLLVLFPLIEGRQVGWPWWCWAMMVASLPLIYAFVTWQKNQAANGRPQLVPASLLENSGFVRSVGFATMLFSGMPGFFLTLAMLLQVGNGLTPLESGITTLPFSVGVLIASFISGKLGVRFPRERVCAGALMMGSGMTALQFLIPGAGEELSRIALTPALIIAGIGLGTAVSPLFQTVLSHVDGQDTGSASGAMQAFVQVGGALGLAVMGELFFATVQRELPGAVDPAAVYTHGFSLAIMFSTTVFFLLALWVWRLPVPNLGEAAPTVDKPHLV</sequence>
<dbReference type="PANTHER" id="PTHR42718">
    <property type="entry name" value="MAJOR FACILITATOR SUPERFAMILY MULTIDRUG TRANSPORTER MFSC"/>
    <property type="match status" value="1"/>
</dbReference>
<keyword evidence="2 5" id="KW-0812">Transmembrane</keyword>
<accession>A0A2T0VXK5</accession>
<dbReference type="OrthoDB" id="2414439at2"/>
<keyword evidence="3 5" id="KW-1133">Transmembrane helix</keyword>
<dbReference type="CDD" id="cd17321">
    <property type="entry name" value="MFS_MMR_MDR_like"/>
    <property type="match status" value="1"/>
</dbReference>
<dbReference type="Proteomes" id="UP000238007">
    <property type="component" value="Unassembled WGS sequence"/>
</dbReference>
<comment type="caution">
    <text evidence="7">The sequence shown here is derived from an EMBL/GenBank/DDBJ whole genome shotgun (WGS) entry which is preliminary data.</text>
</comment>
<dbReference type="Pfam" id="PF07690">
    <property type="entry name" value="MFS_1"/>
    <property type="match status" value="1"/>
</dbReference>
<dbReference type="GO" id="GO:0022857">
    <property type="term" value="F:transmembrane transporter activity"/>
    <property type="evidence" value="ECO:0007669"/>
    <property type="project" value="InterPro"/>
</dbReference>
<feature type="transmembrane region" description="Helical" evidence="5">
    <location>
        <begin position="139"/>
        <end position="163"/>
    </location>
</feature>
<dbReference type="GO" id="GO:0016020">
    <property type="term" value="C:membrane"/>
    <property type="evidence" value="ECO:0007669"/>
    <property type="project" value="UniProtKB-SubCell"/>
</dbReference>
<feature type="transmembrane region" description="Helical" evidence="5">
    <location>
        <begin position="207"/>
        <end position="225"/>
    </location>
</feature>
<feature type="transmembrane region" description="Helical" evidence="5">
    <location>
        <begin position="280"/>
        <end position="301"/>
    </location>
</feature>
<proteinExistence type="predicted"/>
<dbReference type="InterPro" id="IPR036259">
    <property type="entry name" value="MFS_trans_sf"/>
</dbReference>
<feature type="transmembrane region" description="Helical" evidence="5">
    <location>
        <begin position="54"/>
        <end position="71"/>
    </location>
</feature>
<feature type="transmembrane region" description="Helical" evidence="5">
    <location>
        <begin position="231"/>
        <end position="253"/>
    </location>
</feature>
<feature type="transmembrane region" description="Helical" evidence="5">
    <location>
        <begin position="342"/>
        <end position="360"/>
    </location>
</feature>
<dbReference type="PRINTS" id="PR01036">
    <property type="entry name" value="TCRTETB"/>
</dbReference>
<comment type="subcellular location">
    <subcellularLocation>
        <location evidence="1">Membrane</location>
        <topology evidence="1">Multi-pass membrane protein</topology>
    </subcellularLocation>
</comment>
<keyword evidence="8" id="KW-1185">Reference proteome</keyword>
<dbReference type="EMBL" id="PVTP01000007">
    <property type="protein sequence ID" value="PRY76881.1"/>
    <property type="molecule type" value="Genomic_DNA"/>
</dbReference>
<feature type="transmembrane region" description="Helical" evidence="5">
    <location>
        <begin position="412"/>
        <end position="431"/>
    </location>
</feature>
<dbReference type="AlphaFoldDB" id="A0A2T0VXK5"/>
<evidence type="ECO:0000256" key="4">
    <source>
        <dbReference type="ARBA" id="ARBA00023136"/>
    </source>
</evidence>
<keyword evidence="4 5" id="KW-0472">Membrane</keyword>
<dbReference type="RefSeq" id="WP_106358054.1">
    <property type="nucleotide sequence ID" value="NZ_PVTP01000007.1"/>
</dbReference>
<evidence type="ECO:0000313" key="8">
    <source>
        <dbReference type="Proteomes" id="UP000238007"/>
    </source>
</evidence>
<feature type="transmembrane region" description="Helical" evidence="5">
    <location>
        <begin position="111"/>
        <end position="132"/>
    </location>
</feature>
<dbReference type="InterPro" id="IPR020846">
    <property type="entry name" value="MFS_dom"/>
</dbReference>
<dbReference type="InterPro" id="IPR011701">
    <property type="entry name" value="MFS"/>
</dbReference>